<keyword evidence="3" id="KW-1185">Reference proteome</keyword>
<evidence type="ECO:0000256" key="1">
    <source>
        <dbReference type="SAM" id="MobiDB-lite"/>
    </source>
</evidence>
<proteinExistence type="predicted"/>
<dbReference type="InterPro" id="IPR011990">
    <property type="entry name" value="TPR-like_helical_dom_sf"/>
</dbReference>
<dbReference type="GeneID" id="85226494"/>
<dbReference type="InterPro" id="IPR015374">
    <property type="entry name" value="ChAPs"/>
</dbReference>
<evidence type="ECO:0008006" key="4">
    <source>
        <dbReference type="Google" id="ProtNLM"/>
    </source>
</evidence>
<dbReference type="AlphaFoldDB" id="A0AAF0F7S4"/>
<accession>A0AAF0F7S4</accession>
<dbReference type="PANTHER" id="PTHR31975:SF1">
    <property type="entry name" value="BUD SITE SELECTION PROTEIN 7-RELATED"/>
    <property type="match status" value="1"/>
</dbReference>
<dbReference type="GO" id="GO:0034044">
    <property type="term" value="C:exomer complex"/>
    <property type="evidence" value="ECO:0007669"/>
    <property type="project" value="TreeGrafter"/>
</dbReference>
<feature type="compositionally biased region" description="Basic and acidic residues" evidence="1">
    <location>
        <begin position="431"/>
        <end position="440"/>
    </location>
</feature>
<protein>
    <recommendedName>
        <fullName evidence="4">Chaps-domain-containing protein</fullName>
    </recommendedName>
</protein>
<gene>
    <name evidence="2" type="ORF">MJAP1_002843</name>
</gene>
<dbReference type="Gene3D" id="1.25.40.10">
    <property type="entry name" value="Tetratricopeptide repeat domain"/>
    <property type="match status" value="1"/>
</dbReference>
<dbReference type="EMBL" id="CP119962">
    <property type="protein sequence ID" value="WFD39862.1"/>
    <property type="molecule type" value="Genomic_DNA"/>
</dbReference>
<reference evidence="2" key="1">
    <citation type="submission" date="2023-03" db="EMBL/GenBank/DDBJ databases">
        <title>Mating type loci evolution in Malassezia.</title>
        <authorList>
            <person name="Coelho M.A."/>
        </authorList>
    </citation>
    <scope>NUCLEOTIDE SEQUENCE</scope>
    <source>
        <strain evidence="2">CBS 9431</strain>
    </source>
</reference>
<dbReference type="GO" id="GO:0006893">
    <property type="term" value="P:Golgi to plasma membrane transport"/>
    <property type="evidence" value="ECO:0007669"/>
    <property type="project" value="UniProtKB-ARBA"/>
</dbReference>
<dbReference type="SUPFAM" id="SSF48452">
    <property type="entry name" value="TPR-like"/>
    <property type="match status" value="1"/>
</dbReference>
<feature type="region of interest" description="Disordered" evidence="1">
    <location>
        <begin position="423"/>
        <end position="461"/>
    </location>
</feature>
<dbReference type="FunFam" id="1.25.40.10:FF:000149">
    <property type="entry name" value="Clathrin-coated vesiclec protein (Bud7)"/>
    <property type="match status" value="1"/>
</dbReference>
<dbReference type="Proteomes" id="UP001217754">
    <property type="component" value="Chromosome 5"/>
</dbReference>
<feature type="compositionally biased region" description="Low complexity" evidence="1">
    <location>
        <begin position="449"/>
        <end position="459"/>
    </location>
</feature>
<dbReference type="PANTHER" id="PTHR31975">
    <property type="entry name" value="BUD SITE SELECTION PROTEIN 7-RELATED"/>
    <property type="match status" value="1"/>
</dbReference>
<evidence type="ECO:0000313" key="2">
    <source>
        <dbReference type="EMBL" id="WFD39862.1"/>
    </source>
</evidence>
<sequence>MADTFLSLPEFFENDIGESLLCRTETLGSFRELGPPDLCHVLKSNGRKEVGSYHYVSGVDASSSATLATYITSLAYEMEHHPAWFSSKSPYKLKGGVYCCFNAISRVDLRVEVCIPGSVQTYVVNVRGERQEATPEIWQETYLSAVLRAILYADDANYRLAGYRKLDPIPTLEHEFRFLLAAENLFFKGWQLGSEPEIQVATIVHNHLSAGILKYFGESSRYEQAVNLFEKLWAREPEVAALVAKSYLGMNQEVKAVQIMHRSLQQNPHSYVLLHVQCDFLRKKGQLDWAIRLANQAVSCAPSEFVTWAKLADCLVDAGEWSAALFTLNSCPMFTYNERDLHRIPEAARTHFPIRPLAAQSKLLDEDSANDNEADVALLRLPAPALRGTFASAYGILTKLANKIGWDELLKCRSEVFVMEEEYRTQNPSQEEVKQGEGSEKSGLMQQPEAAGAAEENGALPKHRHESGHWLSFTDKRLCERWLDNLFMVLYEDLRVYTIWRAELAHYQAQSMPFRKTGTDWEILGELALRLHHPEEAHEAFLQCIGQKFSPKAYQRLLEHCVEINNLEQCLSMALYLTAYNYRWYTDCVFPGAVATSLFKLINTEGLSKVSNTLISMKPPPAMLRLMQRYFAYAQEFRIPGSQF</sequence>
<dbReference type="RefSeq" id="XP_060122759.1">
    <property type="nucleotide sequence ID" value="XM_060266776.1"/>
</dbReference>
<name>A0AAF0F7S4_9BASI</name>
<evidence type="ECO:0000313" key="3">
    <source>
        <dbReference type="Proteomes" id="UP001217754"/>
    </source>
</evidence>
<organism evidence="2 3">
    <name type="scientific">Malassezia japonica</name>
    <dbReference type="NCBI Taxonomy" id="223818"/>
    <lineage>
        <taxon>Eukaryota</taxon>
        <taxon>Fungi</taxon>
        <taxon>Dikarya</taxon>
        <taxon>Basidiomycota</taxon>
        <taxon>Ustilaginomycotina</taxon>
        <taxon>Malasseziomycetes</taxon>
        <taxon>Malasseziales</taxon>
        <taxon>Malasseziaceae</taxon>
        <taxon>Malassezia</taxon>
    </lineage>
</organism>
<dbReference type="Pfam" id="PF09295">
    <property type="entry name" value="ChAPs"/>
    <property type="match status" value="1"/>
</dbReference>